<organism evidence="10">
    <name type="scientific">Dehalogenimonas sp. 4OHTPN</name>
    <dbReference type="NCBI Taxonomy" id="3166643"/>
    <lineage>
        <taxon>Bacteria</taxon>
        <taxon>Bacillati</taxon>
        <taxon>Chloroflexota</taxon>
        <taxon>Dehalococcoidia</taxon>
        <taxon>Dehalococcoidales</taxon>
        <taxon>Dehalococcoidaceae</taxon>
        <taxon>Dehalogenimonas</taxon>
    </lineage>
</organism>
<dbReference type="RefSeq" id="WP_353714214.1">
    <property type="nucleotide sequence ID" value="NZ_CP159307.1"/>
</dbReference>
<gene>
    <name evidence="10" type="ORF">ABV300_07300</name>
</gene>
<dbReference type="EC" id="2.7.13.3" evidence="2"/>
<evidence type="ECO:0000256" key="4">
    <source>
        <dbReference type="ARBA" id="ARBA00022679"/>
    </source>
</evidence>
<sequence length="556" mass="63548">MQQSFSPDHIEEKYKFIFYEARDGIVLTDCETGNIVDCNPEFERQTGRSLNILKTMGIWELRPADKVKDAKLKFEEIRRLGYGGSDELEYQRPNGEIVPIEFMAKTVSLGDECYILSITRDISKRRQLEHQLANYHEHLEELVQTRTDQLRRQAKLLLDLNDHLQQEIAERTKAEGELAKLYEKYQFFFHKCNDGMGIIDCSTWPIKPGKHMEVNDILCKMLGYSREELLELSPTDITAPEYLPQHLVRVATLSPGLKLLFESLYITKTGERFPMEVTIHLCELDGKLSALTVYRDIRQRKTMELELEHHYEEEKSLRQNLEDRIHRNIEFIRGVIHELKTPLTYMMGTSEMLARELADSERLSRFAQNICHGTRRLNSRISELIDLAKGEAGILQIKAKSVRLPQLLRDIIDSRFSEAEANHIGLRLEAISVPDIIWADEDRLTQVIDNLLNNAIRYTLPGGIITLSCRTANSAVEIEVADTGCGIGEQEQASIFEPYSADRQNKDTLGGLGIGLPLAKMLVELHGGKISLRSEIGKGTRVFFAMPLDKPRPGEP</sequence>
<dbReference type="CDD" id="cd00082">
    <property type="entry name" value="HisKA"/>
    <property type="match status" value="1"/>
</dbReference>
<dbReference type="PANTHER" id="PTHR43711:SF1">
    <property type="entry name" value="HISTIDINE KINASE 1"/>
    <property type="match status" value="1"/>
</dbReference>
<evidence type="ECO:0000313" key="10">
    <source>
        <dbReference type="EMBL" id="XCH32951.1"/>
    </source>
</evidence>
<evidence type="ECO:0000256" key="5">
    <source>
        <dbReference type="ARBA" id="ARBA00022777"/>
    </source>
</evidence>
<proteinExistence type="predicted"/>
<dbReference type="InterPro" id="IPR004358">
    <property type="entry name" value="Sig_transdc_His_kin-like_C"/>
</dbReference>
<dbReference type="Gene3D" id="3.30.565.10">
    <property type="entry name" value="Histidine kinase-like ATPase, C-terminal domain"/>
    <property type="match status" value="1"/>
</dbReference>
<dbReference type="PANTHER" id="PTHR43711">
    <property type="entry name" value="TWO-COMPONENT HISTIDINE KINASE"/>
    <property type="match status" value="1"/>
</dbReference>
<dbReference type="PRINTS" id="PR00344">
    <property type="entry name" value="BCTRLSENSOR"/>
</dbReference>
<evidence type="ECO:0000256" key="7">
    <source>
        <dbReference type="SAM" id="Coils"/>
    </source>
</evidence>
<dbReference type="InterPro" id="IPR003594">
    <property type="entry name" value="HATPase_dom"/>
</dbReference>
<dbReference type="Gene3D" id="3.30.450.20">
    <property type="entry name" value="PAS domain"/>
    <property type="match status" value="2"/>
</dbReference>
<dbReference type="SMART" id="SM00091">
    <property type="entry name" value="PAS"/>
    <property type="match status" value="2"/>
</dbReference>
<dbReference type="Gene3D" id="1.10.287.130">
    <property type="match status" value="1"/>
</dbReference>
<dbReference type="InterPro" id="IPR036097">
    <property type="entry name" value="HisK_dim/P_sf"/>
</dbReference>
<dbReference type="CDD" id="cd00130">
    <property type="entry name" value="PAS"/>
    <property type="match status" value="2"/>
</dbReference>
<dbReference type="SUPFAM" id="SSF55785">
    <property type="entry name" value="PYP-like sensor domain (PAS domain)"/>
    <property type="match status" value="2"/>
</dbReference>
<dbReference type="GO" id="GO:0000155">
    <property type="term" value="F:phosphorelay sensor kinase activity"/>
    <property type="evidence" value="ECO:0007669"/>
    <property type="project" value="InterPro"/>
</dbReference>
<dbReference type="PROSITE" id="PS50109">
    <property type="entry name" value="HIS_KIN"/>
    <property type="match status" value="1"/>
</dbReference>
<dbReference type="InterPro" id="IPR000700">
    <property type="entry name" value="PAS-assoc_C"/>
</dbReference>
<keyword evidence="3" id="KW-0597">Phosphoprotein</keyword>
<dbReference type="InterPro" id="IPR000014">
    <property type="entry name" value="PAS"/>
</dbReference>
<dbReference type="Pfam" id="PF00512">
    <property type="entry name" value="HisKA"/>
    <property type="match status" value="1"/>
</dbReference>
<dbReference type="SUPFAM" id="SSF55874">
    <property type="entry name" value="ATPase domain of HSP90 chaperone/DNA topoisomerase II/histidine kinase"/>
    <property type="match status" value="1"/>
</dbReference>
<dbReference type="NCBIfam" id="TIGR00229">
    <property type="entry name" value="sensory_box"/>
    <property type="match status" value="2"/>
</dbReference>
<dbReference type="PROSITE" id="PS50113">
    <property type="entry name" value="PAC"/>
    <property type="match status" value="1"/>
</dbReference>
<protein>
    <recommendedName>
        <fullName evidence="2">histidine kinase</fullName>
        <ecNumber evidence="2">2.7.13.3</ecNumber>
    </recommendedName>
</protein>
<evidence type="ECO:0000256" key="6">
    <source>
        <dbReference type="ARBA" id="ARBA00023012"/>
    </source>
</evidence>
<evidence type="ECO:0000256" key="3">
    <source>
        <dbReference type="ARBA" id="ARBA00022553"/>
    </source>
</evidence>
<accession>A0AAU8G8L1</accession>
<dbReference type="AlphaFoldDB" id="A0AAU8G8L1"/>
<name>A0AAU8G8L1_9CHLR</name>
<dbReference type="InterPro" id="IPR003661">
    <property type="entry name" value="HisK_dim/P_dom"/>
</dbReference>
<evidence type="ECO:0000259" key="8">
    <source>
        <dbReference type="PROSITE" id="PS50109"/>
    </source>
</evidence>
<evidence type="ECO:0000256" key="1">
    <source>
        <dbReference type="ARBA" id="ARBA00000085"/>
    </source>
</evidence>
<dbReference type="InterPro" id="IPR035965">
    <property type="entry name" value="PAS-like_dom_sf"/>
</dbReference>
<dbReference type="Pfam" id="PF13426">
    <property type="entry name" value="PAS_9"/>
    <property type="match status" value="2"/>
</dbReference>
<keyword evidence="6" id="KW-0902">Two-component regulatory system</keyword>
<keyword evidence="4" id="KW-0808">Transferase</keyword>
<dbReference type="FunFam" id="3.30.565.10:FF:000006">
    <property type="entry name" value="Sensor histidine kinase WalK"/>
    <property type="match status" value="1"/>
</dbReference>
<comment type="catalytic activity">
    <reaction evidence="1">
        <text>ATP + protein L-histidine = ADP + protein N-phospho-L-histidine.</text>
        <dbReference type="EC" id="2.7.13.3"/>
    </reaction>
</comment>
<dbReference type="InterPro" id="IPR005467">
    <property type="entry name" value="His_kinase_dom"/>
</dbReference>
<evidence type="ECO:0000256" key="2">
    <source>
        <dbReference type="ARBA" id="ARBA00012438"/>
    </source>
</evidence>
<keyword evidence="5" id="KW-0418">Kinase</keyword>
<dbReference type="SMART" id="SM00388">
    <property type="entry name" value="HisKA"/>
    <property type="match status" value="1"/>
</dbReference>
<feature type="domain" description="PAC" evidence="9">
    <location>
        <begin position="84"/>
        <end position="134"/>
    </location>
</feature>
<dbReference type="SUPFAM" id="SSF47384">
    <property type="entry name" value="Homodimeric domain of signal transducing histidine kinase"/>
    <property type="match status" value="1"/>
</dbReference>
<reference evidence="10" key="1">
    <citation type="submission" date="2024-06" db="EMBL/GenBank/DDBJ databases">
        <title>A Novel Isolate, Dehalogenimonas sp. Strain 4OHTPN, Dechlorinates Aromatic 4 Hydroxy chlorothalonil by a Novel Reductive Dehalogenase.</title>
        <authorList>
            <person name="Liu G."/>
        </authorList>
    </citation>
    <scope>NUCLEOTIDE SEQUENCE</scope>
    <source>
        <strain evidence="10">4OHTPN</strain>
    </source>
</reference>
<dbReference type="Pfam" id="PF02518">
    <property type="entry name" value="HATPase_c"/>
    <property type="match status" value="1"/>
</dbReference>
<dbReference type="InterPro" id="IPR036890">
    <property type="entry name" value="HATPase_C_sf"/>
</dbReference>
<feature type="coiled-coil region" evidence="7">
    <location>
        <begin position="125"/>
        <end position="184"/>
    </location>
</feature>
<dbReference type="EMBL" id="CP159307">
    <property type="protein sequence ID" value="XCH32951.1"/>
    <property type="molecule type" value="Genomic_DNA"/>
</dbReference>
<feature type="domain" description="Histidine kinase" evidence="8">
    <location>
        <begin position="334"/>
        <end position="550"/>
    </location>
</feature>
<dbReference type="SMART" id="SM00387">
    <property type="entry name" value="HATPase_c"/>
    <property type="match status" value="1"/>
</dbReference>
<evidence type="ECO:0000259" key="9">
    <source>
        <dbReference type="PROSITE" id="PS50113"/>
    </source>
</evidence>
<keyword evidence="7" id="KW-0175">Coiled coil</keyword>
<dbReference type="InterPro" id="IPR050736">
    <property type="entry name" value="Sensor_HK_Regulatory"/>
</dbReference>